<dbReference type="GO" id="GO:0004070">
    <property type="term" value="F:aspartate carbamoyltransferase activity"/>
    <property type="evidence" value="ECO:0007669"/>
    <property type="project" value="UniProtKB-EC"/>
</dbReference>
<dbReference type="SUPFAM" id="SSF53671">
    <property type="entry name" value="Aspartate/ornithine carbamoyltransferase"/>
    <property type="match status" value="1"/>
</dbReference>
<dbReference type="GO" id="GO:0006520">
    <property type="term" value="P:amino acid metabolic process"/>
    <property type="evidence" value="ECO:0007669"/>
    <property type="project" value="InterPro"/>
</dbReference>
<dbReference type="Pfam" id="PF00185">
    <property type="entry name" value="OTCace"/>
    <property type="match status" value="1"/>
</dbReference>
<dbReference type="KEGG" id="mbat:BN1208_0388"/>
<dbReference type="PANTHER" id="PTHR45753">
    <property type="entry name" value="ORNITHINE CARBAMOYLTRANSFERASE, MITOCHONDRIAL"/>
    <property type="match status" value="1"/>
</dbReference>
<dbReference type="HOGENOM" id="CLU_2554318_0_0_4"/>
<gene>
    <name evidence="3" type="ORF">BN1208_0388</name>
</gene>
<dbReference type="Proteomes" id="UP000064007">
    <property type="component" value="Chromosome 1"/>
</dbReference>
<accession>A0A0D6EUH9</accession>
<organism evidence="3 4">
    <name type="scientific">Candidatus Methylopumilus planktonicus</name>
    <dbReference type="NCBI Taxonomy" id="1581557"/>
    <lineage>
        <taxon>Bacteria</taxon>
        <taxon>Pseudomonadati</taxon>
        <taxon>Pseudomonadota</taxon>
        <taxon>Betaproteobacteria</taxon>
        <taxon>Nitrosomonadales</taxon>
        <taxon>Methylophilaceae</taxon>
        <taxon>Candidatus Methylopumilus</taxon>
    </lineage>
</organism>
<dbReference type="AlphaFoldDB" id="A0A0D6EUH9"/>
<evidence type="ECO:0000256" key="1">
    <source>
        <dbReference type="ARBA" id="ARBA00022679"/>
    </source>
</evidence>
<dbReference type="STRING" id="1581557.BN1208_0388"/>
<feature type="domain" description="Aspartate/ornithine carbamoyltransferase Asp/Orn-binding" evidence="2">
    <location>
        <begin position="14"/>
        <end position="76"/>
    </location>
</feature>
<keyword evidence="1 3" id="KW-0808">Transferase</keyword>
<dbReference type="GO" id="GO:0005829">
    <property type="term" value="C:cytosol"/>
    <property type="evidence" value="ECO:0007669"/>
    <property type="project" value="TreeGrafter"/>
</dbReference>
<dbReference type="PANTHER" id="PTHR45753:SF6">
    <property type="entry name" value="ASPARTATE CARBAMOYLTRANSFERASE"/>
    <property type="match status" value="1"/>
</dbReference>
<evidence type="ECO:0000313" key="3">
    <source>
        <dbReference type="EMBL" id="CEZ19282.1"/>
    </source>
</evidence>
<dbReference type="GO" id="GO:0016597">
    <property type="term" value="F:amino acid binding"/>
    <property type="evidence" value="ECO:0007669"/>
    <property type="project" value="InterPro"/>
</dbReference>
<protein>
    <submittedName>
        <fullName evidence="3">Aspartate carbamoyltransferase</fullName>
        <ecNumber evidence="3">2.1.3.2</ecNumber>
    </submittedName>
</protein>
<proteinExistence type="predicted"/>
<evidence type="ECO:0000313" key="4">
    <source>
        <dbReference type="Proteomes" id="UP000064007"/>
    </source>
</evidence>
<dbReference type="InterPro" id="IPR036901">
    <property type="entry name" value="Asp/Orn_carbamoylTrfase_sf"/>
</dbReference>
<dbReference type="EC" id="2.1.3.2" evidence="3"/>
<keyword evidence="4" id="KW-1185">Reference proteome</keyword>
<name>A0A0D6EUH9_9PROT</name>
<sequence length="82" mass="9094">MKEWMESCSPLKEEYFKTYGLNQVRLDLAKKDAIVMHPGPMNRGVEIDSAIADSEQSVILPQVTFGIAVRMAVMAILAGQHS</sequence>
<reference evidence="4" key="1">
    <citation type="submission" date="2014-12" db="EMBL/GenBank/DDBJ databases">
        <authorList>
            <person name="Salcher M.M."/>
        </authorList>
    </citation>
    <scope>NUCLEOTIDE SEQUENCE [LARGE SCALE GENOMIC DNA]</scope>
    <source>
        <strain evidence="4">MMS-10A-171</strain>
    </source>
</reference>
<dbReference type="EMBL" id="LN827929">
    <property type="protein sequence ID" value="CEZ19282.1"/>
    <property type="molecule type" value="Genomic_DNA"/>
</dbReference>
<dbReference type="Gene3D" id="3.40.50.1370">
    <property type="entry name" value="Aspartate/ornithine carbamoyltransferase"/>
    <property type="match status" value="2"/>
</dbReference>
<dbReference type="InterPro" id="IPR006131">
    <property type="entry name" value="Asp_carbamoyltransf_Asp/Orn-bd"/>
</dbReference>
<evidence type="ECO:0000259" key="2">
    <source>
        <dbReference type="Pfam" id="PF00185"/>
    </source>
</evidence>